<feature type="domain" description="C-type lectin" evidence="3">
    <location>
        <begin position="8"/>
        <end position="109"/>
    </location>
</feature>
<evidence type="ECO:0000259" key="3">
    <source>
        <dbReference type="PROSITE" id="PS50041"/>
    </source>
</evidence>
<dbReference type="SMART" id="SM00034">
    <property type="entry name" value="CLECT"/>
    <property type="match status" value="1"/>
</dbReference>
<keyword evidence="2" id="KW-0430">Lectin</keyword>
<dbReference type="Gene3D" id="3.10.100.10">
    <property type="entry name" value="Mannose-Binding Protein A, subunit A"/>
    <property type="match status" value="1"/>
</dbReference>
<dbReference type="PROSITE" id="PS50041">
    <property type="entry name" value="C_TYPE_LECTIN_2"/>
    <property type="match status" value="1"/>
</dbReference>
<dbReference type="Pfam" id="PF00059">
    <property type="entry name" value="Lectin_C"/>
    <property type="match status" value="1"/>
</dbReference>
<organism evidence="4 5">
    <name type="scientific">Sylvia atricapilla</name>
    <name type="common">blackcap</name>
    <dbReference type="NCBI Taxonomy" id="48155"/>
    <lineage>
        <taxon>Eukaryota</taxon>
        <taxon>Metazoa</taxon>
        <taxon>Chordata</taxon>
        <taxon>Craniata</taxon>
        <taxon>Vertebrata</taxon>
        <taxon>Euteleostomi</taxon>
        <taxon>Archelosauria</taxon>
        <taxon>Archosauria</taxon>
        <taxon>Dinosauria</taxon>
        <taxon>Saurischia</taxon>
        <taxon>Theropoda</taxon>
        <taxon>Coelurosauria</taxon>
        <taxon>Aves</taxon>
        <taxon>Neognathae</taxon>
        <taxon>Neoaves</taxon>
        <taxon>Telluraves</taxon>
        <taxon>Australaves</taxon>
        <taxon>Passeriformes</taxon>
        <taxon>Sylvioidea</taxon>
        <taxon>Sylviidae</taxon>
        <taxon>Sylviinae</taxon>
        <taxon>Sylvia</taxon>
    </lineage>
</organism>
<reference evidence="4 5" key="1">
    <citation type="submission" date="2019-09" db="EMBL/GenBank/DDBJ databases">
        <title>Bird 10,000 Genomes (B10K) Project - Family phase.</title>
        <authorList>
            <person name="Zhang G."/>
        </authorList>
    </citation>
    <scope>NUCLEOTIDE SEQUENCE [LARGE SCALE GENOMIC DNA]</scope>
    <source>
        <strain evidence="4">OUT-0013</strain>
        <tissue evidence="4">Blood</tissue>
    </source>
</reference>
<sequence>CPAEWVGYNGICYYLSKDQGTWDEGQARCSELGASLAVLRDEEMEFLFCLNRKVNPWLGLRRRGQQLQWEDGSSFTSWVPVLGDAECVFLAEYKFRSIFCSNPMPYLCSRPQTQL</sequence>
<dbReference type="GO" id="GO:0005886">
    <property type="term" value="C:plasma membrane"/>
    <property type="evidence" value="ECO:0007669"/>
    <property type="project" value="UniProtKB-SubCell"/>
</dbReference>
<dbReference type="GO" id="GO:0030246">
    <property type="term" value="F:carbohydrate binding"/>
    <property type="evidence" value="ECO:0007669"/>
    <property type="project" value="UniProtKB-KW"/>
</dbReference>
<dbReference type="AlphaFoldDB" id="A0A7K7E481"/>
<name>A0A7K7E481_9SYLV</name>
<dbReference type="SUPFAM" id="SSF56436">
    <property type="entry name" value="C-type lectin-like"/>
    <property type="match status" value="1"/>
</dbReference>
<dbReference type="InterPro" id="IPR016187">
    <property type="entry name" value="CTDL_fold"/>
</dbReference>
<dbReference type="CDD" id="cd03593">
    <property type="entry name" value="CLECT_NK_receptors_like"/>
    <property type="match status" value="1"/>
</dbReference>
<comment type="caution">
    <text evidence="4">The sequence shown here is derived from an EMBL/GenBank/DDBJ whole genome shotgun (WGS) entry which is preliminary data.</text>
</comment>
<dbReference type="PANTHER" id="PTHR45710">
    <property type="entry name" value="C-TYPE LECTIN DOMAIN-CONTAINING PROTEIN 180"/>
    <property type="match status" value="1"/>
</dbReference>
<evidence type="ECO:0000313" key="4">
    <source>
        <dbReference type="EMBL" id="NWY40059.1"/>
    </source>
</evidence>
<protein>
    <submittedName>
        <fullName evidence="4">CD69 protein</fullName>
    </submittedName>
</protein>
<dbReference type="Proteomes" id="UP000573818">
    <property type="component" value="Unassembled WGS sequence"/>
</dbReference>
<dbReference type="InterPro" id="IPR016186">
    <property type="entry name" value="C-type_lectin-like/link_sf"/>
</dbReference>
<dbReference type="PANTHER" id="PTHR45710:SF8">
    <property type="entry name" value="RERATING FAMILY MEMBER 4"/>
    <property type="match status" value="1"/>
</dbReference>
<feature type="non-terminal residue" evidence="4">
    <location>
        <position position="115"/>
    </location>
</feature>
<evidence type="ECO:0000256" key="2">
    <source>
        <dbReference type="ARBA" id="ARBA00022734"/>
    </source>
</evidence>
<comment type="subcellular location">
    <subcellularLocation>
        <location evidence="1">Cell membrane</location>
        <topology evidence="1">Single-pass type II membrane protein</topology>
    </subcellularLocation>
</comment>
<feature type="non-terminal residue" evidence="4">
    <location>
        <position position="1"/>
    </location>
</feature>
<keyword evidence="5" id="KW-1185">Reference proteome</keyword>
<evidence type="ECO:0000313" key="5">
    <source>
        <dbReference type="Proteomes" id="UP000573818"/>
    </source>
</evidence>
<proteinExistence type="predicted"/>
<dbReference type="InterPro" id="IPR033992">
    <property type="entry name" value="NKR-like_CTLD"/>
</dbReference>
<gene>
    <name evidence="4" type="primary">Cd69</name>
    <name evidence="4" type="ORF">SYLATR_R04515</name>
</gene>
<evidence type="ECO:0000256" key="1">
    <source>
        <dbReference type="ARBA" id="ARBA00004401"/>
    </source>
</evidence>
<dbReference type="InterPro" id="IPR050828">
    <property type="entry name" value="C-type_lectin/matrix_domain"/>
</dbReference>
<dbReference type="EMBL" id="VZSL01000035">
    <property type="protein sequence ID" value="NWY40059.1"/>
    <property type="molecule type" value="Genomic_DNA"/>
</dbReference>
<dbReference type="InterPro" id="IPR001304">
    <property type="entry name" value="C-type_lectin-like"/>
</dbReference>
<accession>A0A7K7E481</accession>